<evidence type="ECO:0000313" key="1">
    <source>
        <dbReference type="EMBL" id="TNN74933.1"/>
    </source>
</evidence>
<dbReference type="EMBL" id="SRLO01000109">
    <property type="protein sequence ID" value="TNN74933.1"/>
    <property type="molecule type" value="Genomic_DNA"/>
</dbReference>
<dbReference type="AlphaFoldDB" id="A0A4Z2ICW7"/>
<keyword evidence="2" id="KW-1185">Reference proteome</keyword>
<name>A0A4Z2ICW7_9TELE</name>
<evidence type="ECO:0000313" key="2">
    <source>
        <dbReference type="Proteomes" id="UP000314294"/>
    </source>
</evidence>
<protein>
    <submittedName>
        <fullName evidence="1">Uncharacterized protein</fullName>
    </submittedName>
</protein>
<dbReference type="Proteomes" id="UP000314294">
    <property type="component" value="Unassembled WGS sequence"/>
</dbReference>
<comment type="caution">
    <text evidence="1">The sequence shown here is derived from an EMBL/GenBank/DDBJ whole genome shotgun (WGS) entry which is preliminary data.</text>
</comment>
<gene>
    <name evidence="1" type="ORF">EYF80_014851</name>
</gene>
<proteinExistence type="predicted"/>
<accession>A0A4Z2ICW7</accession>
<organism evidence="1 2">
    <name type="scientific">Liparis tanakae</name>
    <name type="common">Tanaka's snailfish</name>
    <dbReference type="NCBI Taxonomy" id="230148"/>
    <lineage>
        <taxon>Eukaryota</taxon>
        <taxon>Metazoa</taxon>
        <taxon>Chordata</taxon>
        <taxon>Craniata</taxon>
        <taxon>Vertebrata</taxon>
        <taxon>Euteleostomi</taxon>
        <taxon>Actinopterygii</taxon>
        <taxon>Neopterygii</taxon>
        <taxon>Teleostei</taxon>
        <taxon>Neoteleostei</taxon>
        <taxon>Acanthomorphata</taxon>
        <taxon>Eupercaria</taxon>
        <taxon>Perciformes</taxon>
        <taxon>Cottioidei</taxon>
        <taxon>Cottales</taxon>
        <taxon>Liparidae</taxon>
        <taxon>Liparis</taxon>
    </lineage>
</organism>
<sequence length="135" mass="14945">MGNRSVYQWEGAKHGLQARAPSTASKHGLHLLHMSTPSHSTVECELSVFILSSRPLMTKSPTQLSSQPLHRILDPGENESRVERTWSACSLSQGIEYEGHAVFTRTPPVGWQLSSGLRTAQAPCRVRPVGRIFWA</sequence>
<reference evidence="1 2" key="1">
    <citation type="submission" date="2019-03" db="EMBL/GenBank/DDBJ databases">
        <title>First draft genome of Liparis tanakae, snailfish: a comprehensive survey of snailfish specific genes.</title>
        <authorList>
            <person name="Kim W."/>
            <person name="Song I."/>
            <person name="Jeong J.-H."/>
            <person name="Kim D."/>
            <person name="Kim S."/>
            <person name="Ryu S."/>
            <person name="Song J.Y."/>
            <person name="Lee S.K."/>
        </authorList>
    </citation>
    <scope>NUCLEOTIDE SEQUENCE [LARGE SCALE GENOMIC DNA]</scope>
    <source>
        <tissue evidence="1">Muscle</tissue>
    </source>
</reference>